<keyword evidence="3 6" id="KW-0963">Cytoplasm</keyword>
<dbReference type="KEGG" id="cot:CORT_0B07280"/>
<keyword evidence="7" id="KW-0175">Coiled coil</keyword>
<comment type="subcellular location">
    <subcellularLocation>
        <location evidence="6">Cytoplasm</location>
    </subcellularLocation>
    <subcellularLocation>
        <location evidence="6">Preautophagosomal structure membrane</location>
        <topology evidence="6">Peripheral membrane protein</topology>
    </subcellularLocation>
</comment>
<dbReference type="HOGENOM" id="CLU_565132_0_0_1"/>
<dbReference type="GeneID" id="14538402"/>
<gene>
    <name evidence="9" type="ORF">CORT_0B07280</name>
</gene>
<keyword evidence="4 6" id="KW-0072">Autophagy</keyword>
<dbReference type="InterPro" id="IPR045326">
    <property type="entry name" value="ATG17-like_dom"/>
</dbReference>
<proteinExistence type="inferred from homology"/>
<evidence type="ECO:0000313" key="10">
    <source>
        <dbReference type="Proteomes" id="UP000005018"/>
    </source>
</evidence>
<comment type="similarity">
    <text evidence="1 6">Belongs to the ATG17 family.</text>
</comment>
<keyword evidence="5" id="KW-0472">Membrane</keyword>
<dbReference type="GO" id="GO:0034727">
    <property type="term" value="P:piecemeal microautophagy of the nucleus"/>
    <property type="evidence" value="ECO:0007669"/>
    <property type="project" value="TreeGrafter"/>
</dbReference>
<evidence type="ECO:0000256" key="2">
    <source>
        <dbReference type="ARBA" id="ARBA00013806"/>
    </source>
</evidence>
<dbReference type="GO" id="GO:1990316">
    <property type="term" value="C:Atg1/ULK1 kinase complex"/>
    <property type="evidence" value="ECO:0007669"/>
    <property type="project" value="TreeGrafter"/>
</dbReference>
<accession>H8X1N0</accession>
<evidence type="ECO:0000256" key="5">
    <source>
        <dbReference type="ARBA" id="ARBA00023136"/>
    </source>
</evidence>
<comment type="function">
    <text evidence="6">Autophagy-specific protein that functions in response to autophagy-inducing signals as a scaffold to recruit other ATG proteins to organize preautophagosomal structure (PAS) formation. Modulates the timing and magnitude of the autophagy response, such as the size of the sequestering vesicles. Plays particularly a role in pexophagy and nucleophagy.</text>
</comment>
<dbReference type="PANTHER" id="PTHR28005">
    <property type="entry name" value="AUTOPHAGY-RELATED PROTEIN 17"/>
    <property type="match status" value="1"/>
</dbReference>
<dbReference type="eggNOG" id="ENOG502RW77">
    <property type="taxonomic scope" value="Eukaryota"/>
</dbReference>
<feature type="domain" description="Autophagy protein ATG17-like" evidence="8">
    <location>
        <begin position="24"/>
        <end position="425"/>
    </location>
</feature>
<dbReference type="AlphaFoldDB" id="H8X1N0"/>
<sequence length="476" mass="55354">MNGAPHIGVTTAQVIQWRDEAQETLRKAQKLCTAAQSSLQKTLQDLTVQLPDELESVEHLFESYQNQYELIDKQIKSLKQTLTEYVDKVFTDMEGVLNPSLKQLDVITTRLRNTNVPPFVLTSEEATPKTLLDFIATESIDLIRENIYIYRTNSAKIKQLLSDEFQISILNLHQHFTMQHNIIDREFDRLGPIQIEFRTAHGNILESKGVLGTTLKENQALENELVSLLQMLTNHFDQCNKAVELLSSPSSNVKVNIKVLANDANELSEVYKELMSIYEIVLTNETKSNKTFQQYSSYVNKSRELIGLEMTKVRDFKVTTLPKFILLLHESINILQTCSITDVTLEELSPCEIYSETIKQLIYHYSQFIEIYETKYLQELHHEEFVYPRKFLKRIGDFLNEELYRMQLEESNHRKAWLAKYGEFIPREFKLPGEDEMPTVMQVITEGLEHIQKEDGVEKFNDGEEKNLLDLIRSFR</sequence>
<dbReference type="GO" id="GO:0000422">
    <property type="term" value="P:autophagy of mitochondrion"/>
    <property type="evidence" value="ECO:0007669"/>
    <property type="project" value="TreeGrafter"/>
</dbReference>
<dbReference type="GO" id="GO:0060090">
    <property type="term" value="F:molecular adaptor activity"/>
    <property type="evidence" value="ECO:0007669"/>
    <property type="project" value="TreeGrafter"/>
</dbReference>
<dbReference type="EMBL" id="HE681720">
    <property type="protein sequence ID" value="CCG22435.1"/>
    <property type="molecule type" value="Genomic_DNA"/>
</dbReference>
<dbReference type="Proteomes" id="UP000005018">
    <property type="component" value="Chromosome 2"/>
</dbReference>
<evidence type="ECO:0000259" key="8">
    <source>
        <dbReference type="Pfam" id="PF04108"/>
    </source>
</evidence>
<dbReference type="OrthoDB" id="1937984at2759"/>
<dbReference type="GO" id="GO:0034045">
    <property type="term" value="C:phagophore assembly site membrane"/>
    <property type="evidence" value="ECO:0007669"/>
    <property type="project" value="UniProtKB-SubCell"/>
</dbReference>
<evidence type="ECO:0000256" key="1">
    <source>
        <dbReference type="ARBA" id="ARBA00006259"/>
    </source>
</evidence>
<evidence type="ECO:0000256" key="6">
    <source>
        <dbReference type="RuleBase" id="RU368080"/>
    </source>
</evidence>
<dbReference type="GO" id="GO:0030295">
    <property type="term" value="F:protein kinase activator activity"/>
    <property type="evidence" value="ECO:0007669"/>
    <property type="project" value="TreeGrafter"/>
</dbReference>
<dbReference type="PANTHER" id="PTHR28005:SF1">
    <property type="entry name" value="AUTOPHAGY-RELATED PROTEIN 17"/>
    <property type="match status" value="1"/>
</dbReference>
<organism evidence="9 10">
    <name type="scientific">Candida orthopsilosis (strain 90-125)</name>
    <name type="common">Yeast</name>
    <dbReference type="NCBI Taxonomy" id="1136231"/>
    <lineage>
        <taxon>Eukaryota</taxon>
        <taxon>Fungi</taxon>
        <taxon>Dikarya</taxon>
        <taxon>Ascomycota</taxon>
        <taxon>Saccharomycotina</taxon>
        <taxon>Pichiomycetes</taxon>
        <taxon>Debaryomycetaceae</taxon>
        <taxon>Candida/Lodderomyces clade</taxon>
        <taxon>Candida</taxon>
    </lineage>
</organism>
<evidence type="ECO:0000256" key="3">
    <source>
        <dbReference type="ARBA" id="ARBA00022490"/>
    </source>
</evidence>
<dbReference type="Pfam" id="PF04108">
    <property type="entry name" value="ATG17_like"/>
    <property type="match status" value="1"/>
</dbReference>
<reference evidence="9 10" key="1">
    <citation type="journal article" date="2012" name="PLoS ONE">
        <title>Sequence and analysis of the genome of the pathogenic yeast Candida orthopsilosis.</title>
        <authorList>
            <person name="Riccombeni A."/>
            <person name="Vidanes G."/>
            <person name="Proux-Wera E."/>
            <person name="Wolfe K.H."/>
            <person name="Butler G."/>
        </authorList>
    </citation>
    <scope>NUCLEOTIDE SEQUENCE [LARGE SCALE GENOMIC DNA]</scope>
    <source>
        <strain evidence="9 10">Co 90-125</strain>
    </source>
</reference>
<dbReference type="RefSeq" id="XP_003867872.1">
    <property type="nucleotide sequence ID" value="XM_003867824.1"/>
</dbReference>
<dbReference type="GO" id="GO:0000045">
    <property type="term" value="P:autophagosome assembly"/>
    <property type="evidence" value="ECO:0007669"/>
    <property type="project" value="TreeGrafter"/>
</dbReference>
<evidence type="ECO:0000256" key="4">
    <source>
        <dbReference type="ARBA" id="ARBA00023006"/>
    </source>
</evidence>
<protein>
    <recommendedName>
        <fullName evidence="2 6">Autophagy-related protein 17</fullName>
    </recommendedName>
</protein>
<keyword evidence="10" id="KW-1185">Reference proteome</keyword>
<evidence type="ECO:0000313" key="9">
    <source>
        <dbReference type="EMBL" id="CCG22435.1"/>
    </source>
</evidence>
<feature type="coiled-coil region" evidence="7">
    <location>
        <begin position="18"/>
        <end position="81"/>
    </location>
</feature>
<evidence type="ECO:0000256" key="7">
    <source>
        <dbReference type="SAM" id="Coils"/>
    </source>
</evidence>
<name>H8X1N0_CANO9</name>
<dbReference type="InterPro" id="IPR007240">
    <property type="entry name" value="Atg17"/>
</dbReference>